<dbReference type="RefSeq" id="WP_259507059.1">
    <property type="nucleotide sequence ID" value="NZ_JANLCM010000001.1"/>
</dbReference>
<dbReference type="Pfam" id="PF01381">
    <property type="entry name" value="HTH_3"/>
    <property type="match status" value="1"/>
</dbReference>
<dbReference type="InterPro" id="IPR001387">
    <property type="entry name" value="Cro/C1-type_HTH"/>
</dbReference>
<gene>
    <name evidence="2" type="ORF">N1027_09040</name>
</gene>
<dbReference type="CDD" id="cd00093">
    <property type="entry name" value="HTH_XRE"/>
    <property type="match status" value="1"/>
</dbReference>
<accession>A0ABT2GPY8</accession>
<reference evidence="2" key="1">
    <citation type="submission" date="2022-08" db="EMBL/GenBank/DDBJ databases">
        <authorList>
            <person name="Deng Y."/>
            <person name="Han X.-F."/>
            <person name="Zhang Y.-Q."/>
        </authorList>
    </citation>
    <scope>NUCLEOTIDE SEQUENCE</scope>
    <source>
        <strain evidence="2">CPCC 205763</strain>
    </source>
</reference>
<dbReference type="Proteomes" id="UP001165584">
    <property type="component" value="Unassembled WGS sequence"/>
</dbReference>
<proteinExistence type="predicted"/>
<sequence>MRATIASPQDLGRVVQRLRARHGLSQRELAQRLGTSQRYVYELEAGKPKTADARYFRLLGLLGIQLTAETTDD</sequence>
<dbReference type="EMBL" id="JANLCM010000001">
    <property type="protein sequence ID" value="MCS5718284.1"/>
    <property type="molecule type" value="Genomic_DNA"/>
</dbReference>
<dbReference type="PROSITE" id="PS50943">
    <property type="entry name" value="HTH_CROC1"/>
    <property type="match status" value="1"/>
</dbReference>
<evidence type="ECO:0000259" key="1">
    <source>
        <dbReference type="PROSITE" id="PS50943"/>
    </source>
</evidence>
<dbReference type="SMART" id="SM00530">
    <property type="entry name" value="HTH_XRE"/>
    <property type="match status" value="1"/>
</dbReference>
<comment type="caution">
    <text evidence="2">The sequence shown here is derived from an EMBL/GenBank/DDBJ whole genome shotgun (WGS) entry which is preliminary data.</text>
</comment>
<feature type="domain" description="HTH cro/C1-type" evidence="1">
    <location>
        <begin position="15"/>
        <end position="47"/>
    </location>
</feature>
<organism evidence="2 3">
    <name type="scientific">Herbiconiux aconitum</name>
    <dbReference type="NCBI Taxonomy" id="2970913"/>
    <lineage>
        <taxon>Bacteria</taxon>
        <taxon>Bacillati</taxon>
        <taxon>Actinomycetota</taxon>
        <taxon>Actinomycetes</taxon>
        <taxon>Micrococcales</taxon>
        <taxon>Microbacteriaceae</taxon>
        <taxon>Herbiconiux</taxon>
    </lineage>
</organism>
<dbReference type="Gene3D" id="1.10.260.40">
    <property type="entry name" value="lambda repressor-like DNA-binding domains"/>
    <property type="match status" value="1"/>
</dbReference>
<protein>
    <submittedName>
        <fullName evidence="2">Helix-turn-helix domain-containing protein</fullName>
    </submittedName>
</protein>
<evidence type="ECO:0000313" key="2">
    <source>
        <dbReference type="EMBL" id="MCS5718284.1"/>
    </source>
</evidence>
<evidence type="ECO:0000313" key="3">
    <source>
        <dbReference type="Proteomes" id="UP001165584"/>
    </source>
</evidence>
<keyword evidence="3" id="KW-1185">Reference proteome</keyword>
<dbReference type="SUPFAM" id="SSF47413">
    <property type="entry name" value="lambda repressor-like DNA-binding domains"/>
    <property type="match status" value="1"/>
</dbReference>
<dbReference type="InterPro" id="IPR010982">
    <property type="entry name" value="Lambda_DNA-bd_dom_sf"/>
</dbReference>
<name>A0ABT2GPY8_9MICO</name>